<dbReference type="AlphaFoldDB" id="A0AAD5X8G2"/>
<feature type="region of interest" description="Disordered" evidence="1">
    <location>
        <begin position="198"/>
        <end position="248"/>
    </location>
</feature>
<organism evidence="2 3">
    <name type="scientific">Rhizophlyctis rosea</name>
    <dbReference type="NCBI Taxonomy" id="64517"/>
    <lineage>
        <taxon>Eukaryota</taxon>
        <taxon>Fungi</taxon>
        <taxon>Fungi incertae sedis</taxon>
        <taxon>Chytridiomycota</taxon>
        <taxon>Chytridiomycota incertae sedis</taxon>
        <taxon>Chytridiomycetes</taxon>
        <taxon>Rhizophlyctidales</taxon>
        <taxon>Rhizophlyctidaceae</taxon>
        <taxon>Rhizophlyctis</taxon>
    </lineage>
</organism>
<evidence type="ECO:0000313" key="3">
    <source>
        <dbReference type="Proteomes" id="UP001212841"/>
    </source>
</evidence>
<gene>
    <name evidence="2" type="ORF">HK097_004067</name>
</gene>
<evidence type="ECO:0000256" key="1">
    <source>
        <dbReference type="SAM" id="MobiDB-lite"/>
    </source>
</evidence>
<accession>A0AAD5X8G2</accession>
<protein>
    <submittedName>
        <fullName evidence="2">Uncharacterized protein</fullName>
    </submittedName>
</protein>
<dbReference type="Gene3D" id="3.90.70.80">
    <property type="match status" value="1"/>
</dbReference>
<name>A0AAD5X8G2_9FUNG</name>
<proteinExistence type="predicted"/>
<evidence type="ECO:0000313" key="2">
    <source>
        <dbReference type="EMBL" id="KAJ3056803.1"/>
    </source>
</evidence>
<feature type="compositionally biased region" description="Low complexity" evidence="1">
    <location>
        <begin position="200"/>
        <end position="212"/>
    </location>
</feature>
<sequence length="248" mass="27737">MGITVQCSCSGEEKQYHPNFWFIIGDGNCQPRAYAFEADGDQEKHLKMRSKGIRYIRTYRREFTGDVHAFWVTEDQSMADATEDIYMGRFEERFACDKEYGEETLLRGTGKACQIESAQHQARNGRLGTQAVDGGFAEKRHIYPDVANMHFEVLLPHEECLPIESIVGITNWSQVNWGWVEQQGAQKALTSAYLTPARTPAQSASGEASAGPPSSPWDKKGKQGDSESPVETRGKQEDSESLVEISAF</sequence>
<dbReference type="EMBL" id="JADGJD010000020">
    <property type="protein sequence ID" value="KAJ3056803.1"/>
    <property type="molecule type" value="Genomic_DNA"/>
</dbReference>
<reference evidence="2" key="1">
    <citation type="submission" date="2020-05" db="EMBL/GenBank/DDBJ databases">
        <title>Phylogenomic resolution of chytrid fungi.</title>
        <authorList>
            <person name="Stajich J.E."/>
            <person name="Amses K."/>
            <person name="Simmons R."/>
            <person name="Seto K."/>
            <person name="Myers J."/>
            <person name="Bonds A."/>
            <person name="Quandt C.A."/>
            <person name="Barry K."/>
            <person name="Liu P."/>
            <person name="Grigoriev I."/>
            <person name="Longcore J.E."/>
            <person name="James T.Y."/>
        </authorList>
    </citation>
    <scope>NUCLEOTIDE SEQUENCE</scope>
    <source>
        <strain evidence="2">JEL0318</strain>
    </source>
</reference>
<dbReference type="Proteomes" id="UP001212841">
    <property type="component" value="Unassembled WGS sequence"/>
</dbReference>
<keyword evidence="3" id="KW-1185">Reference proteome</keyword>
<feature type="compositionally biased region" description="Basic and acidic residues" evidence="1">
    <location>
        <begin position="217"/>
        <end position="238"/>
    </location>
</feature>
<comment type="caution">
    <text evidence="2">The sequence shown here is derived from an EMBL/GenBank/DDBJ whole genome shotgun (WGS) entry which is preliminary data.</text>
</comment>